<accession>A0ACB8UJU8</accession>
<evidence type="ECO:0000313" key="2">
    <source>
        <dbReference type="Proteomes" id="UP001055072"/>
    </source>
</evidence>
<name>A0ACB8UJU8_9APHY</name>
<comment type="caution">
    <text evidence="1">The sequence shown here is derived from an EMBL/GenBank/DDBJ whole genome shotgun (WGS) entry which is preliminary data.</text>
</comment>
<dbReference type="EMBL" id="MU274900">
    <property type="protein sequence ID" value="KAI0094544.1"/>
    <property type="molecule type" value="Genomic_DNA"/>
</dbReference>
<sequence>MLNLTNLRLLLAQALSTGGVHTATLLTPEGQLVSFASEPPRPKDEIRVLVGLSSEIWQESKEEGVGMADSELGRILVVPAEGSRRLQEENDDDNDPFLLLALNASSNVSWDLLEAKAHQVSQYLDKPVSNLRRPGR</sequence>
<reference evidence="1" key="1">
    <citation type="journal article" date="2021" name="Environ. Microbiol.">
        <title>Gene family expansions and transcriptome signatures uncover fungal adaptations to wood decay.</title>
        <authorList>
            <person name="Hage H."/>
            <person name="Miyauchi S."/>
            <person name="Viragh M."/>
            <person name="Drula E."/>
            <person name="Min B."/>
            <person name="Chaduli D."/>
            <person name="Navarro D."/>
            <person name="Favel A."/>
            <person name="Norest M."/>
            <person name="Lesage-Meessen L."/>
            <person name="Balint B."/>
            <person name="Merenyi Z."/>
            <person name="de Eugenio L."/>
            <person name="Morin E."/>
            <person name="Martinez A.T."/>
            <person name="Baldrian P."/>
            <person name="Stursova M."/>
            <person name="Martinez M.J."/>
            <person name="Novotny C."/>
            <person name="Magnuson J.K."/>
            <person name="Spatafora J.W."/>
            <person name="Maurice S."/>
            <person name="Pangilinan J."/>
            <person name="Andreopoulos W."/>
            <person name="LaButti K."/>
            <person name="Hundley H."/>
            <person name="Na H."/>
            <person name="Kuo A."/>
            <person name="Barry K."/>
            <person name="Lipzen A."/>
            <person name="Henrissat B."/>
            <person name="Riley R."/>
            <person name="Ahrendt S."/>
            <person name="Nagy L.G."/>
            <person name="Grigoriev I.V."/>
            <person name="Martin F."/>
            <person name="Rosso M.N."/>
        </authorList>
    </citation>
    <scope>NUCLEOTIDE SEQUENCE</scope>
    <source>
        <strain evidence="1">CBS 384.51</strain>
    </source>
</reference>
<dbReference type="Proteomes" id="UP001055072">
    <property type="component" value="Unassembled WGS sequence"/>
</dbReference>
<evidence type="ECO:0000313" key="1">
    <source>
        <dbReference type="EMBL" id="KAI0094544.1"/>
    </source>
</evidence>
<organism evidence="1 2">
    <name type="scientific">Irpex rosettiformis</name>
    <dbReference type="NCBI Taxonomy" id="378272"/>
    <lineage>
        <taxon>Eukaryota</taxon>
        <taxon>Fungi</taxon>
        <taxon>Dikarya</taxon>
        <taxon>Basidiomycota</taxon>
        <taxon>Agaricomycotina</taxon>
        <taxon>Agaricomycetes</taxon>
        <taxon>Polyporales</taxon>
        <taxon>Irpicaceae</taxon>
        <taxon>Irpex</taxon>
    </lineage>
</organism>
<keyword evidence="2" id="KW-1185">Reference proteome</keyword>
<proteinExistence type="predicted"/>
<gene>
    <name evidence="1" type="ORF">BDY19DRAFT_26281</name>
</gene>
<protein>
    <submittedName>
        <fullName evidence="1">Uncharacterized protein</fullName>
    </submittedName>
</protein>